<dbReference type="Pfam" id="PF03797">
    <property type="entry name" value="Autotransporter"/>
    <property type="match status" value="1"/>
</dbReference>
<dbReference type="AlphaFoldDB" id="A0A7X6JD46"/>
<evidence type="ECO:0000259" key="1">
    <source>
        <dbReference type="PROSITE" id="PS51208"/>
    </source>
</evidence>
<dbReference type="InterPro" id="IPR005546">
    <property type="entry name" value="Autotransporte_beta"/>
</dbReference>
<dbReference type="Proteomes" id="UP000558475">
    <property type="component" value="Unassembled WGS sequence"/>
</dbReference>
<comment type="caution">
    <text evidence="2">The sequence shown here is derived from an EMBL/GenBank/DDBJ whole genome shotgun (WGS) entry which is preliminary data.</text>
</comment>
<organism evidence="2 3">
    <name type="scientific">Brucella tritici</name>
    <dbReference type="NCBI Taxonomy" id="94626"/>
    <lineage>
        <taxon>Bacteria</taxon>
        <taxon>Pseudomonadati</taxon>
        <taxon>Pseudomonadota</taxon>
        <taxon>Alphaproteobacteria</taxon>
        <taxon>Hyphomicrobiales</taxon>
        <taxon>Brucellaceae</taxon>
        <taxon>Brucella/Ochrobactrum group</taxon>
        <taxon>Brucella</taxon>
    </lineage>
</organism>
<proteinExistence type="predicted"/>
<dbReference type="EMBL" id="JAAXZB010000005">
    <property type="protein sequence ID" value="NKW11352.1"/>
    <property type="molecule type" value="Genomic_DNA"/>
</dbReference>
<dbReference type="PROSITE" id="PS51208">
    <property type="entry name" value="AUTOTRANSPORTER"/>
    <property type="match status" value="1"/>
</dbReference>
<sequence>MAEGAVSKDPITRVLVLSSISDEIGVANLADTHLGFQPNKAFAGNAVISYQLENRWGRSAMATATFVVAERPDPSKDAEVAALIKAQVDAAIRLADDQVDNITRRLEQIRAEAPGARSNAFDWQLGVDSKETARYDHEGNEINGQNSTNARGSFQSSNPVAVWTTGYVRLGESELGGIDMKSTAVGGTAGIDYRFNENFVGGVAIGFGREMSDIGSKGTENVAKAISGALYGTYHNKSGIFIDGIIGFSHLTMDSTRYVTSTGGKAYGSRDGTTVFGSVIGGYRFETENGLKIEPYAGFRGVVGKLNGFSEHGEDWINLAYGTTDIRSLKAVAGIRVEKQYETDDFLITPSAKVEYRHELASGTNTALGYADLGTMPYSVMTDPSETSSVVASVGVRVKPKASNLSVEASAQASMSGSGKPTMTYAVRANYEICGIGFKKTDCMTREQRVTYFKGELANAEKKKDAKKIVEFKKLLSKAEADLRDWNARSAQLTPVPDMNTQFVDTISGKVKRRR</sequence>
<dbReference type="SMART" id="SM00869">
    <property type="entry name" value="Autotransporter"/>
    <property type="match status" value="1"/>
</dbReference>
<protein>
    <submittedName>
        <fullName evidence="2">Autotransporter outer membrane beta-barrel domain-containing protein</fullName>
    </submittedName>
</protein>
<reference evidence="2 3" key="1">
    <citation type="submission" date="2020-04" db="EMBL/GenBank/DDBJ databases">
        <title>Whole genome sequencing of clinical and environmental type strains of Ochrobactrum.</title>
        <authorList>
            <person name="Dharne M."/>
        </authorList>
    </citation>
    <scope>NUCLEOTIDE SEQUENCE [LARGE SCALE GENOMIC DNA]</scope>
    <source>
        <strain evidence="2 3">DSM 13340</strain>
    </source>
</reference>
<dbReference type="InterPro" id="IPR036709">
    <property type="entry name" value="Autotransporte_beta_dom_sf"/>
</dbReference>
<gene>
    <name evidence="2" type="ORF">HGG76_27535</name>
</gene>
<feature type="domain" description="Autotransporter" evidence="1">
    <location>
        <begin position="155"/>
        <end position="438"/>
    </location>
</feature>
<dbReference type="SUPFAM" id="SSF103515">
    <property type="entry name" value="Autotransporter"/>
    <property type="match status" value="1"/>
</dbReference>
<evidence type="ECO:0000313" key="2">
    <source>
        <dbReference type="EMBL" id="NKW11352.1"/>
    </source>
</evidence>
<evidence type="ECO:0000313" key="3">
    <source>
        <dbReference type="Proteomes" id="UP000558475"/>
    </source>
</evidence>
<name>A0A7X6JD46_9HYPH</name>
<dbReference type="Gene3D" id="2.40.128.130">
    <property type="entry name" value="Autotransporter beta-domain"/>
    <property type="match status" value="1"/>
</dbReference>
<accession>A0A7X6JD46</accession>